<dbReference type="GO" id="GO:0034975">
    <property type="term" value="P:protein folding in endoplasmic reticulum"/>
    <property type="evidence" value="ECO:0007669"/>
    <property type="project" value="InterPro"/>
</dbReference>
<gene>
    <name evidence="20" type="primary">ERO1</name>
    <name evidence="20" type="ORF">KQ657_003112</name>
</gene>
<keyword evidence="11" id="KW-0560">Oxidoreductase</keyword>
<keyword evidence="12" id="KW-0472">Membrane</keyword>
<evidence type="ECO:0000256" key="6">
    <source>
        <dbReference type="ARBA" id="ARBA00022630"/>
    </source>
</evidence>
<protein>
    <submittedName>
        <fullName evidence="20">Endoplasmic oxidoreductin-1</fullName>
    </submittedName>
</protein>
<comment type="subunit">
    <text evidence="4">May function both as a monomer and a homodimer.</text>
</comment>
<organism evidence="20 21">
    <name type="scientific">Scheffersomyces spartinae</name>
    <dbReference type="NCBI Taxonomy" id="45513"/>
    <lineage>
        <taxon>Eukaryota</taxon>
        <taxon>Fungi</taxon>
        <taxon>Dikarya</taxon>
        <taxon>Ascomycota</taxon>
        <taxon>Saccharomycotina</taxon>
        <taxon>Pichiomycetes</taxon>
        <taxon>Debaryomycetaceae</taxon>
        <taxon>Scheffersomyces</taxon>
    </lineage>
</organism>
<dbReference type="PANTHER" id="PTHR12613">
    <property type="entry name" value="ERO1-RELATED"/>
    <property type="match status" value="1"/>
</dbReference>
<dbReference type="GeneID" id="66116486"/>
<feature type="binding site" evidence="17">
    <location>
        <position position="123"/>
    </location>
    <ligand>
        <name>FAD</name>
        <dbReference type="ChEBI" id="CHEBI:57692"/>
    </ligand>
</feature>
<dbReference type="Pfam" id="PF04137">
    <property type="entry name" value="ERO1"/>
    <property type="match status" value="1"/>
</dbReference>
<evidence type="ECO:0000313" key="20">
    <source>
        <dbReference type="EMBL" id="KAG7191437.1"/>
    </source>
</evidence>
<comment type="subcellular location">
    <subcellularLocation>
        <location evidence="2">Endoplasmic reticulum membrane</location>
        <topology evidence="2">Peripheral membrane protein</topology>
        <orientation evidence="2">Lumenal side</orientation>
    </subcellularLocation>
</comment>
<keyword evidence="21" id="KW-1185">Reference proteome</keyword>
<feature type="active site" description="Nucleophile" evidence="16">
    <location>
        <position position="315"/>
    </location>
</feature>
<dbReference type="InterPro" id="IPR037192">
    <property type="entry name" value="ERO1-like_sf"/>
</dbReference>
<feature type="active site" evidence="16">
    <location>
        <position position="318"/>
    </location>
</feature>
<dbReference type="OrthoDB" id="269384at2759"/>
<dbReference type="Proteomes" id="UP000790833">
    <property type="component" value="Unassembled WGS sequence"/>
</dbReference>
<keyword evidence="7" id="KW-0732">Signal</keyword>
<feature type="binding site" evidence="17">
    <location>
        <position position="213"/>
    </location>
    <ligand>
        <name>FAD</name>
        <dbReference type="ChEBI" id="CHEBI:57692"/>
    </ligand>
</feature>
<evidence type="ECO:0000256" key="19">
    <source>
        <dbReference type="SAM" id="MobiDB-lite"/>
    </source>
</evidence>
<dbReference type="EMBL" id="JAHMUF010000029">
    <property type="protein sequence ID" value="KAG7191437.1"/>
    <property type="molecule type" value="Genomic_DNA"/>
</dbReference>
<proteinExistence type="inferred from homology"/>
<name>A0A9P7V4Y8_9ASCO</name>
<dbReference type="GO" id="GO:0016972">
    <property type="term" value="F:thiol oxidase activity"/>
    <property type="evidence" value="ECO:0007669"/>
    <property type="project" value="InterPro"/>
</dbReference>
<dbReference type="RefSeq" id="XP_043046989.1">
    <property type="nucleotide sequence ID" value="XM_043193848.1"/>
</dbReference>
<keyword evidence="15" id="KW-0676">Redox-active center</keyword>
<dbReference type="PANTHER" id="PTHR12613:SF0">
    <property type="entry name" value="ERO1-LIKE PROTEIN"/>
    <property type="match status" value="1"/>
</dbReference>
<evidence type="ECO:0000256" key="14">
    <source>
        <dbReference type="ARBA" id="ARBA00023180"/>
    </source>
</evidence>
<dbReference type="GO" id="GO:0005789">
    <property type="term" value="C:endoplasmic reticulum membrane"/>
    <property type="evidence" value="ECO:0007669"/>
    <property type="project" value="UniProtKB-SubCell"/>
</dbReference>
<feature type="binding site" evidence="17">
    <location>
        <position position="125"/>
    </location>
    <ligand>
        <name>FAD</name>
        <dbReference type="ChEBI" id="CHEBI:57692"/>
    </ligand>
</feature>
<keyword evidence="10" id="KW-0249">Electron transport</keyword>
<evidence type="ECO:0000256" key="5">
    <source>
        <dbReference type="ARBA" id="ARBA00022448"/>
    </source>
</evidence>
<evidence type="ECO:0000256" key="10">
    <source>
        <dbReference type="ARBA" id="ARBA00022982"/>
    </source>
</evidence>
<comment type="similarity">
    <text evidence="3">Belongs to the EROs family.</text>
</comment>
<evidence type="ECO:0000256" key="11">
    <source>
        <dbReference type="ARBA" id="ARBA00023002"/>
    </source>
</evidence>
<keyword evidence="14" id="KW-0325">Glycoprotein</keyword>
<evidence type="ECO:0000256" key="15">
    <source>
        <dbReference type="ARBA" id="ARBA00023284"/>
    </source>
</evidence>
<evidence type="ECO:0000256" key="12">
    <source>
        <dbReference type="ARBA" id="ARBA00023136"/>
    </source>
</evidence>
<evidence type="ECO:0000256" key="17">
    <source>
        <dbReference type="PIRSR" id="PIRSR017205-2"/>
    </source>
</evidence>
<dbReference type="GO" id="GO:0071949">
    <property type="term" value="F:FAD binding"/>
    <property type="evidence" value="ECO:0007669"/>
    <property type="project" value="InterPro"/>
</dbReference>
<evidence type="ECO:0000256" key="1">
    <source>
        <dbReference type="ARBA" id="ARBA00001974"/>
    </source>
</evidence>
<evidence type="ECO:0000256" key="7">
    <source>
        <dbReference type="ARBA" id="ARBA00022729"/>
    </source>
</evidence>
<feature type="binding site" evidence="17">
    <location>
        <position position="181"/>
    </location>
    <ligand>
        <name>FAD</name>
        <dbReference type="ChEBI" id="CHEBI:57692"/>
    </ligand>
</feature>
<dbReference type="PIRSF" id="PIRSF017205">
    <property type="entry name" value="ERO1"/>
    <property type="match status" value="1"/>
</dbReference>
<feature type="compositionally biased region" description="Low complexity" evidence="19">
    <location>
        <begin position="415"/>
        <end position="430"/>
    </location>
</feature>
<evidence type="ECO:0000256" key="16">
    <source>
        <dbReference type="PIRSR" id="PIRSR017205-1"/>
    </source>
</evidence>
<evidence type="ECO:0000313" key="21">
    <source>
        <dbReference type="Proteomes" id="UP000790833"/>
    </source>
</evidence>
<dbReference type="SUPFAM" id="SSF110019">
    <property type="entry name" value="ERO1-like"/>
    <property type="match status" value="1"/>
</dbReference>
<dbReference type="InterPro" id="IPR007266">
    <property type="entry name" value="Ero1"/>
</dbReference>
<feature type="region of interest" description="Disordered" evidence="19">
    <location>
        <begin position="414"/>
        <end position="441"/>
    </location>
</feature>
<comment type="caution">
    <text evidence="20">The sequence shown here is derived from an EMBL/GenBank/DDBJ whole genome shotgun (WGS) entry which is preliminary data.</text>
</comment>
<evidence type="ECO:0000256" key="18">
    <source>
        <dbReference type="PIRSR" id="PIRSR017205-3"/>
    </source>
</evidence>
<evidence type="ECO:0000256" key="13">
    <source>
        <dbReference type="ARBA" id="ARBA00023157"/>
    </source>
</evidence>
<feature type="binding site" evidence="17">
    <location>
        <position position="136"/>
    </location>
    <ligand>
        <name>FAD</name>
        <dbReference type="ChEBI" id="CHEBI:57692"/>
    </ligand>
</feature>
<accession>A0A9P7V4Y8</accession>
<keyword evidence="6" id="KW-0285">Flavoprotein</keyword>
<sequence length="530" mass="59597">MSLIITPECNTTFAYIDTANSYVRENIASLVKTPYFRHFKLDLDKQCKFWNAQHFCATENCAVEVLPISEYDWEHVSNEDVRPNKLAQISVEDGTNLTCDEEYTFIDDGHECVYVDLVENPERFTGYGGTQSFDVWKAIYQENCFPETTVNTAFANGDVMNLTSSTDGICTEKQMFYRLVSGMHASIAVHLSNDYLNPETGEYYANLKAFMERVGAYNDRLSNIYFNYALVSSAIAKLNTISPVIDSIKRDEGKIPFDQLVDYEGPLDALTTMFSQSKLIDTSSLFDPEVVGPTLKDEFRARFRNVSAIMDCVGCDRCRMWGKVQTIGYGTALKILFETDEEKDDITFKRTELVALFNTFDRLSKSIESINNFKKLYLQHLDDVATGKATLGDYENSTNTFGFPFVGEAIAKGRSGSLPSSSSRKNSPPTSKEEGSTETSPINGEIATRLQWLLATEEVFQAIKFVLNSYVTLPGSVYTFIMAYVSQIWDKFVGRPDILFYGQTVHTIDGQTVQGPIYVNSDGAPVYQVL</sequence>
<evidence type="ECO:0000256" key="3">
    <source>
        <dbReference type="ARBA" id="ARBA00008277"/>
    </source>
</evidence>
<evidence type="ECO:0000256" key="9">
    <source>
        <dbReference type="ARBA" id="ARBA00022827"/>
    </source>
</evidence>
<feature type="disulfide bond" description="Redox-active" evidence="18">
    <location>
        <begin position="315"/>
        <end position="318"/>
    </location>
</feature>
<evidence type="ECO:0000256" key="8">
    <source>
        <dbReference type="ARBA" id="ARBA00022824"/>
    </source>
</evidence>
<keyword evidence="5" id="KW-0813">Transport</keyword>
<feature type="binding site" evidence="17">
    <location>
        <position position="184"/>
    </location>
    <ligand>
        <name>FAD</name>
        <dbReference type="ChEBI" id="CHEBI:57692"/>
    </ligand>
</feature>
<evidence type="ECO:0000256" key="4">
    <source>
        <dbReference type="ARBA" id="ARBA00011802"/>
    </source>
</evidence>
<evidence type="ECO:0000256" key="2">
    <source>
        <dbReference type="ARBA" id="ARBA00004367"/>
    </source>
</evidence>
<keyword evidence="8" id="KW-0256">Endoplasmic reticulum</keyword>
<dbReference type="AlphaFoldDB" id="A0A9P7V4Y8"/>
<reference evidence="20" key="1">
    <citation type="submission" date="2021-03" db="EMBL/GenBank/DDBJ databases">
        <authorList>
            <person name="Palmer J.M."/>
        </authorList>
    </citation>
    <scope>NUCLEOTIDE SEQUENCE</scope>
    <source>
        <strain evidence="20">ARV_011</strain>
    </source>
</reference>
<comment type="cofactor">
    <cofactor evidence="1 17">
        <name>FAD</name>
        <dbReference type="ChEBI" id="CHEBI:57692"/>
    </cofactor>
</comment>
<keyword evidence="13 18" id="KW-1015">Disulfide bond</keyword>
<keyword evidence="9 17" id="KW-0274">FAD</keyword>
<feature type="disulfide bond" description="Redox-active" evidence="18">
    <location>
        <begin position="56"/>
        <end position="61"/>
    </location>
</feature>
<dbReference type="GO" id="GO:0015035">
    <property type="term" value="F:protein-disulfide reductase activity"/>
    <property type="evidence" value="ECO:0007669"/>
    <property type="project" value="InterPro"/>
</dbReference>